<organism evidence="3 4">
    <name type="scientific">Clostridium subterminale</name>
    <dbReference type="NCBI Taxonomy" id="1550"/>
    <lineage>
        <taxon>Bacteria</taxon>
        <taxon>Bacillati</taxon>
        <taxon>Bacillota</taxon>
        <taxon>Clostridia</taxon>
        <taxon>Eubacteriales</taxon>
        <taxon>Clostridiaceae</taxon>
        <taxon>Clostridium</taxon>
    </lineage>
</organism>
<evidence type="ECO:0000259" key="2">
    <source>
        <dbReference type="Pfam" id="PF13439"/>
    </source>
</evidence>
<gene>
    <name evidence="3" type="ORF">GCM10008908_27460</name>
</gene>
<dbReference type="RefSeq" id="WP_343827035.1">
    <property type="nucleotide sequence ID" value="NZ_BAAACI010000007.1"/>
</dbReference>
<comment type="caution">
    <text evidence="3">The sequence shown here is derived from an EMBL/GenBank/DDBJ whole genome shotgun (WGS) entry which is preliminary data.</text>
</comment>
<evidence type="ECO:0000313" key="3">
    <source>
        <dbReference type="EMBL" id="GAA0775621.1"/>
    </source>
</evidence>
<feature type="domain" description="Glycosyl transferase family 1" evidence="1">
    <location>
        <begin position="199"/>
        <end position="341"/>
    </location>
</feature>
<proteinExistence type="predicted"/>
<dbReference type="Gene3D" id="3.40.50.2000">
    <property type="entry name" value="Glycogen Phosphorylase B"/>
    <property type="match status" value="2"/>
</dbReference>
<keyword evidence="4" id="KW-1185">Reference proteome</keyword>
<dbReference type="Pfam" id="PF13439">
    <property type="entry name" value="Glyco_transf_4"/>
    <property type="match status" value="1"/>
</dbReference>
<sequence>MNVLILPAWYPNKKDYVAGIFVKQQVKALQSVGIKPVVYYPYDSEVLPNKLSDEVEDNVKIYRANTEHGNKHKLSKIISYINAIRNLRRIIKENNIDIIHTHVAYPAGIVSYMSYLMNKKVPYVLTEHRSNVTEFADRFYNNILKKVYFNAKKVITVSEFLQEELRSLGYDFNGVVIGNVVDIPNEEVYDKQIKDGVNILFIGSMGLNEVKGLKYLIPALEKFIKNTCLNVNVTFIGDGIYRNDYMSLSKRLGIEENCNFIGRIPNSEIGSYIKNSNFLVSSSIKETFGAVIIESMSYGRPVLATKCGGPNEIINETNGMLVENRSVDSLYDGLNKMVINYSNFSSKDIKDYVESNYSLYVIGNELKKVYEEILK</sequence>
<evidence type="ECO:0000259" key="1">
    <source>
        <dbReference type="Pfam" id="PF00534"/>
    </source>
</evidence>
<dbReference type="Proteomes" id="UP001501047">
    <property type="component" value="Unassembled WGS sequence"/>
</dbReference>
<dbReference type="InterPro" id="IPR001296">
    <property type="entry name" value="Glyco_trans_1"/>
</dbReference>
<dbReference type="Pfam" id="PF00534">
    <property type="entry name" value="Glycos_transf_1"/>
    <property type="match status" value="1"/>
</dbReference>
<accession>A0ABN1KTK4</accession>
<dbReference type="PANTHER" id="PTHR12526">
    <property type="entry name" value="GLYCOSYLTRANSFERASE"/>
    <property type="match status" value="1"/>
</dbReference>
<dbReference type="InterPro" id="IPR028098">
    <property type="entry name" value="Glyco_trans_4-like_N"/>
</dbReference>
<dbReference type="PANTHER" id="PTHR12526:SF638">
    <property type="entry name" value="SPORE COAT PROTEIN SA"/>
    <property type="match status" value="1"/>
</dbReference>
<reference evidence="3 4" key="1">
    <citation type="journal article" date="2019" name="Int. J. Syst. Evol. Microbiol.">
        <title>The Global Catalogue of Microorganisms (GCM) 10K type strain sequencing project: providing services to taxonomists for standard genome sequencing and annotation.</title>
        <authorList>
            <consortium name="The Broad Institute Genomics Platform"/>
            <consortium name="The Broad Institute Genome Sequencing Center for Infectious Disease"/>
            <person name="Wu L."/>
            <person name="Ma J."/>
        </authorList>
    </citation>
    <scope>NUCLEOTIDE SEQUENCE [LARGE SCALE GENOMIC DNA]</scope>
    <source>
        <strain evidence="3 4">JCM 1417</strain>
    </source>
</reference>
<dbReference type="SUPFAM" id="SSF53756">
    <property type="entry name" value="UDP-Glycosyltransferase/glycogen phosphorylase"/>
    <property type="match status" value="1"/>
</dbReference>
<evidence type="ECO:0000313" key="4">
    <source>
        <dbReference type="Proteomes" id="UP001501047"/>
    </source>
</evidence>
<feature type="domain" description="Glycosyltransferase subfamily 4-like N-terminal" evidence="2">
    <location>
        <begin position="20"/>
        <end position="183"/>
    </location>
</feature>
<name>A0ABN1KTK4_CLOSU</name>
<protein>
    <submittedName>
        <fullName evidence="3">Glycosyltransferase family 4 protein</fullName>
    </submittedName>
</protein>
<dbReference type="EMBL" id="BAAACI010000007">
    <property type="protein sequence ID" value="GAA0775621.1"/>
    <property type="molecule type" value="Genomic_DNA"/>
</dbReference>